<feature type="transmembrane region" description="Helical" evidence="1">
    <location>
        <begin position="160"/>
        <end position="181"/>
    </location>
</feature>
<dbReference type="OrthoDB" id="3039972at2759"/>
<comment type="caution">
    <text evidence="2">The sequence shown here is derived from an EMBL/GenBank/DDBJ whole genome shotgun (WGS) entry which is preliminary data.</text>
</comment>
<dbReference type="OMA" id="FLRIEFL"/>
<keyword evidence="1" id="KW-0472">Membrane</keyword>
<dbReference type="RefSeq" id="XP_007769401.1">
    <property type="nucleotide sequence ID" value="XM_007771211.1"/>
</dbReference>
<feature type="transmembrane region" description="Helical" evidence="1">
    <location>
        <begin position="12"/>
        <end position="31"/>
    </location>
</feature>
<dbReference type="EMBL" id="JH711579">
    <property type="protein sequence ID" value="EIW80453.1"/>
    <property type="molecule type" value="Genomic_DNA"/>
</dbReference>
<evidence type="ECO:0000313" key="3">
    <source>
        <dbReference type="Proteomes" id="UP000053558"/>
    </source>
</evidence>
<reference evidence="3" key="1">
    <citation type="journal article" date="2012" name="Science">
        <title>The Paleozoic origin of enzymatic lignin decomposition reconstructed from 31 fungal genomes.</title>
        <authorList>
            <person name="Floudas D."/>
            <person name="Binder M."/>
            <person name="Riley R."/>
            <person name="Barry K."/>
            <person name="Blanchette R.A."/>
            <person name="Henrissat B."/>
            <person name="Martinez A.T."/>
            <person name="Otillar R."/>
            <person name="Spatafora J.W."/>
            <person name="Yadav J.S."/>
            <person name="Aerts A."/>
            <person name="Benoit I."/>
            <person name="Boyd A."/>
            <person name="Carlson A."/>
            <person name="Copeland A."/>
            <person name="Coutinho P.M."/>
            <person name="de Vries R.P."/>
            <person name="Ferreira P."/>
            <person name="Findley K."/>
            <person name="Foster B."/>
            <person name="Gaskell J."/>
            <person name="Glotzer D."/>
            <person name="Gorecki P."/>
            <person name="Heitman J."/>
            <person name="Hesse C."/>
            <person name="Hori C."/>
            <person name="Igarashi K."/>
            <person name="Jurgens J.A."/>
            <person name="Kallen N."/>
            <person name="Kersten P."/>
            <person name="Kohler A."/>
            <person name="Kuees U."/>
            <person name="Kumar T.K.A."/>
            <person name="Kuo A."/>
            <person name="LaButti K."/>
            <person name="Larrondo L.F."/>
            <person name="Lindquist E."/>
            <person name="Ling A."/>
            <person name="Lombard V."/>
            <person name="Lucas S."/>
            <person name="Lundell T."/>
            <person name="Martin R."/>
            <person name="McLaughlin D.J."/>
            <person name="Morgenstern I."/>
            <person name="Morin E."/>
            <person name="Murat C."/>
            <person name="Nagy L.G."/>
            <person name="Nolan M."/>
            <person name="Ohm R.A."/>
            <person name="Patyshakuliyeva A."/>
            <person name="Rokas A."/>
            <person name="Ruiz-Duenas F.J."/>
            <person name="Sabat G."/>
            <person name="Salamov A."/>
            <person name="Samejima M."/>
            <person name="Schmutz J."/>
            <person name="Slot J.C."/>
            <person name="St John F."/>
            <person name="Stenlid J."/>
            <person name="Sun H."/>
            <person name="Sun S."/>
            <person name="Syed K."/>
            <person name="Tsang A."/>
            <person name="Wiebenga A."/>
            <person name="Young D."/>
            <person name="Pisabarro A."/>
            <person name="Eastwood D.C."/>
            <person name="Martin F."/>
            <person name="Cullen D."/>
            <person name="Grigoriev I.V."/>
            <person name="Hibbett D.S."/>
        </authorList>
    </citation>
    <scope>NUCLEOTIDE SEQUENCE [LARGE SCALE GENOMIC DNA]</scope>
    <source>
        <strain evidence="3">RWD-64-598 SS2</strain>
    </source>
</reference>
<organism evidence="2 3">
    <name type="scientific">Coniophora puteana (strain RWD-64-598)</name>
    <name type="common">Brown rot fungus</name>
    <dbReference type="NCBI Taxonomy" id="741705"/>
    <lineage>
        <taxon>Eukaryota</taxon>
        <taxon>Fungi</taxon>
        <taxon>Dikarya</taxon>
        <taxon>Basidiomycota</taxon>
        <taxon>Agaricomycotina</taxon>
        <taxon>Agaricomycetes</taxon>
        <taxon>Agaricomycetidae</taxon>
        <taxon>Boletales</taxon>
        <taxon>Coniophorineae</taxon>
        <taxon>Coniophoraceae</taxon>
        <taxon>Coniophora</taxon>
    </lineage>
</organism>
<dbReference type="AlphaFoldDB" id="A0A5M3MMX0"/>
<feature type="transmembrane region" description="Helical" evidence="1">
    <location>
        <begin position="214"/>
        <end position="237"/>
    </location>
</feature>
<keyword evidence="1" id="KW-1133">Transmembrane helix</keyword>
<accession>A0A5M3MMX0</accession>
<evidence type="ECO:0000256" key="1">
    <source>
        <dbReference type="SAM" id="Phobius"/>
    </source>
</evidence>
<keyword evidence="3" id="KW-1185">Reference proteome</keyword>
<name>A0A5M3MMX0_CONPW</name>
<dbReference type="GeneID" id="19205438"/>
<keyword evidence="1" id="KW-0812">Transmembrane</keyword>
<feature type="transmembrane region" description="Helical" evidence="1">
    <location>
        <begin position="290"/>
        <end position="312"/>
    </location>
</feature>
<proteinExistence type="predicted"/>
<protein>
    <submittedName>
        <fullName evidence="2">Uncharacterized protein</fullName>
    </submittedName>
</protein>
<feature type="transmembrane region" description="Helical" evidence="1">
    <location>
        <begin position="52"/>
        <end position="77"/>
    </location>
</feature>
<dbReference type="Proteomes" id="UP000053558">
    <property type="component" value="Unassembled WGS sequence"/>
</dbReference>
<feature type="transmembrane region" description="Helical" evidence="1">
    <location>
        <begin position="257"/>
        <end position="278"/>
    </location>
</feature>
<sequence>MLSLADNLFTPFWLILPEIVLYGAFAVLLSLDIYIIVTKQRHSESNAARSNIIVLAVGALMFVIATLHVCTSLYHAYLLNYINAVDLIWDSFLDQLSESAQECISRNSSMPQPPYDYQNLLTKSAVSQEIEMVAFVVQLWLGDGFMLFRLWKVWNNDKRVVLPVSAGFLANIAMGIVLLYIDRINIIFESADPIYPGEDKLIRFMGNMTAPTSLSVFAVSFVVHLSCTVLIAARIFYLYRHIRRHLHGSRRTSPMAVAITLLESGAIYSISMFCLLVTYSAESYTYMEWFYYSIVMNAIVPIIGIAFSLIVIRMGLGITTEMHFQTQDTTSREPIARSAGPNPIRTNSIMMFAQGSSANTEDPELKTSF</sequence>
<feature type="transmembrane region" description="Helical" evidence="1">
    <location>
        <begin position="130"/>
        <end position="148"/>
    </location>
</feature>
<gene>
    <name evidence="2" type="ORF">CONPUDRAFT_165970</name>
</gene>
<dbReference type="KEGG" id="cput:CONPUDRAFT_165970"/>
<evidence type="ECO:0000313" key="2">
    <source>
        <dbReference type="EMBL" id="EIW80453.1"/>
    </source>
</evidence>